<dbReference type="InterPro" id="IPR026444">
    <property type="entry name" value="Secre_tail"/>
</dbReference>
<gene>
    <name evidence="4" type="ORF">H9628_05950</name>
</gene>
<evidence type="ECO:0000313" key="4">
    <source>
        <dbReference type="EMBL" id="MBD8018008.1"/>
    </source>
</evidence>
<reference evidence="4 5" key="1">
    <citation type="submission" date="2020-08" db="EMBL/GenBank/DDBJ databases">
        <title>A Genomic Blueprint of the Chicken Gut Microbiome.</title>
        <authorList>
            <person name="Gilroy R."/>
            <person name="Ravi A."/>
            <person name="Getino M."/>
            <person name="Pursley I."/>
            <person name="Horton D.L."/>
            <person name="Alikhan N.-F."/>
            <person name="Baker D."/>
            <person name="Gharbi K."/>
            <person name="Hall N."/>
            <person name="Watson M."/>
            <person name="Adriaenssens E.M."/>
            <person name="Foster-Nyarko E."/>
            <person name="Jarju S."/>
            <person name="Secka A."/>
            <person name="Antonio M."/>
            <person name="Oren A."/>
            <person name="Chaudhuri R."/>
            <person name="La Ragione R.M."/>
            <person name="Hildebrand F."/>
            <person name="Pallen M.J."/>
        </authorList>
    </citation>
    <scope>NUCLEOTIDE SEQUENCE [LARGE SCALE GENOMIC DNA]</scope>
    <source>
        <strain evidence="4 5">Sa1CVA4</strain>
    </source>
</reference>
<dbReference type="EMBL" id="JACSPS010000002">
    <property type="protein sequence ID" value="MBD8018008.1"/>
    <property type="molecule type" value="Genomic_DNA"/>
</dbReference>
<evidence type="ECO:0000259" key="3">
    <source>
        <dbReference type="Pfam" id="PF18962"/>
    </source>
</evidence>
<organism evidence="4 5">
    <name type="scientific">Kaistella pullorum</name>
    <dbReference type="NCBI Taxonomy" id="2763074"/>
    <lineage>
        <taxon>Bacteria</taxon>
        <taxon>Pseudomonadati</taxon>
        <taxon>Bacteroidota</taxon>
        <taxon>Flavobacteriia</taxon>
        <taxon>Flavobacteriales</taxon>
        <taxon>Weeksellaceae</taxon>
        <taxon>Chryseobacterium group</taxon>
        <taxon>Kaistella</taxon>
    </lineage>
</organism>
<dbReference type="SUPFAM" id="SSF49899">
    <property type="entry name" value="Concanavalin A-like lectins/glucanases"/>
    <property type="match status" value="1"/>
</dbReference>
<feature type="signal peptide" evidence="2">
    <location>
        <begin position="1"/>
        <end position="18"/>
    </location>
</feature>
<dbReference type="Gene3D" id="2.60.120.560">
    <property type="entry name" value="Exo-inulinase, domain 1"/>
    <property type="match status" value="1"/>
</dbReference>
<feature type="chain" id="PRO_5045990325" evidence="2">
    <location>
        <begin position="19"/>
        <end position="306"/>
    </location>
</feature>
<proteinExistence type="predicted"/>
<dbReference type="Pfam" id="PF18962">
    <property type="entry name" value="Por_Secre_tail"/>
    <property type="match status" value="1"/>
</dbReference>
<name>A0ABR8WLQ2_9FLAO</name>
<sequence length="306" mass="34049">MKKIYFIAAMVACATVSAQQTITFESSEGFSLGNINNQNGWTVTETSDGLLTNQIVTDEVSKSGTQSFKNAHVPQYSDQWFPIFGAEKSISPPSDYQNTTISYDFYSPSQLGSDFEFALYSINQATQEYDIVLALGFENRGFIYIYPELNFGGFSYAEQKWQTNTWYNVRIEIKEETIRFFLDNELMLDAPNNSKVNINGMTLLHNNFGGDAYYDNIKINEANMAVASVKKGKASVYPNPVKDVLHVRLPATEKVAAIAVYNLVGQKISSVDSAGEINVQNLKAGTYVLTVTDTKGVSYSSKFVKQ</sequence>
<protein>
    <submittedName>
        <fullName evidence="4">T9SS type A sorting domain-containing protein</fullName>
    </submittedName>
</protein>
<keyword evidence="1 2" id="KW-0732">Signal</keyword>
<comment type="caution">
    <text evidence="4">The sequence shown here is derived from an EMBL/GenBank/DDBJ whole genome shotgun (WGS) entry which is preliminary data.</text>
</comment>
<feature type="domain" description="Secretion system C-terminal sorting" evidence="3">
    <location>
        <begin position="236"/>
        <end position="303"/>
    </location>
</feature>
<evidence type="ECO:0000256" key="1">
    <source>
        <dbReference type="ARBA" id="ARBA00022729"/>
    </source>
</evidence>
<dbReference type="RefSeq" id="WP_251833208.1">
    <property type="nucleotide sequence ID" value="NZ_JACSPS010000002.1"/>
</dbReference>
<dbReference type="Proteomes" id="UP000626242">
    <property type="component" value="Unassembled WGS sequence"/>
</dbReference>
<keyword evidence="5" id="KW-1185">Reference proteome</keyword>
<evidence type="ECO:0000256" key="2">
    <source>
        <dbReference type="SAM" id="SignalP"/>
    </source>
</evidence>
<dbReference type="NCBIfam" id="TIGR04183">
    <property type="entry name" value="Por_Secre_tail"/>
    <property type="match status" value="1"/>
</dbReference>
<evidence type="ECO:0000313" key="5">
    <source>
        <dbReference type="Proteomes" id="UP000626242"/>
    </source>
</evidence>
<dbReference type="InterPro" id="IPR013320">
    <property type="entry name" value="ConA-like_dom_sf"/>
</dbReference>
<accession>A0ABR8WLQ2</accession>